<dbReference type="AlphaFoldDB" id="A0A392THB2"/>
<comment type="caution">
    <text evidence="1">The sequence shown here is derived from an EMBL/GenBank/DDBJ whole genome shotgun (WGS) entry which is preliminary data.</text>
</comment>
<accession>A0A392THB2</accession>
<protein>
    <submittedName>
        <fullName evidence="1">Uncharacterized protein</fullName>
    </submittedName>
</protein>
<proteinExistence type="predicted"/>
<evidence type="ECO:0000313" key="1">
    <source>
        <dbReference type="EMBL" id="MCI60513.1"/>
    </source>
</evidence>
<dbReference type="Proteomes" id="UP000265520">
    <property type="component" value="Unassembled WGS sequence"/>
</dbReference>
<sequence>GVSAARRQDFRKQFLALDFAQHAGLRAGVAVATVVCATRKRVWHGARARCLFIG</sequence>
<evidence type="ECO:0000313" key="2">
    <source>
        <dbReference type="Proteomes" id="UP000265520"/>
    </source>
</evidence>
<reference evidence="1 2" key="1">
    <citation type="journal article" date="2018" name="Front. Plant Sci.">
        <title>Red Clover (Trifolium pratense) and Zigzag Clover (T. medium) - A Picture of Genomic Similarities and Differences.</title>
        <authorList>
            <person name="Dluhosova J."/>
            <person name="Istvanek J."/>
            <person name="Nedelnik J."/>
            <person name="Repkova J."/>
        </authorList>
    </citation>
    <scope>NUCLEOTIDE SEQUENCE [LARGE SCALE GENOMIC DNA]</scope>
    <source>
        <strain evidence="2">cv. 10/8</strain>
        <tissue evidence="1">Leaf</tissue>
    </source>
</reference>
<name>A0A392THB2_9FABA</name>
<keyword evidence="2" id="KW-1185">Reference proteome</keyword>
<feature type="non-terminal residue" evidence="1">
    <location>
        <position position="1"/>
    </location>
</feature>
<organism evidence="1 2">
    <name type="scientific">Trifolium medium</name>
    <dbReference type="NCBI Taxonomy" id="97028"/>
    <lineage>
        <taxon>Eukaryota</taxon>
        <taxon>Viridiplantae</taxon>
        <taxon>Streptophyta</taxon>
        <taxon>Embryophyta</taxon>
        <taxon>Tracheophyta</taxon>
        <taxon>Spermatophyta</taxon>
        <taxon>Magnoliopsida</taxon>
        <taxon>eudicotyledons</taxon>
        <taxon>Gunneridae</taxon>
        <taxon>Pentapetalae</taxon>
        <taxon>rosids</taxon>
        <taxon>fabids</taxon>
        <taxon>Fabales</taxon>
        <taxon>Fabaceae</taxon>
        <taxon>Papilionoideae</taxon>
        <taxon>50 kb inversion clade</taxon>
        <taxon>NPAAA clade</taxon>
        <taxon>Hologalegina</taxon>
        <taxon>IRL clade</taxon>
        <taxon>Trifolieae</taxon>
        <taxon>Trifolium</taxon>
    </lineage>
</organism>
<dbReference type="EMBL" id="LXQA010582908">
    <property type="protein sequence ID" value="MCI60513.1"/>
    <property type="molecule type" value="Genomic_DNA"/>
</dbReference>